<feature type="domain" description="Cell wall hydrolase SleB" evidence="3">
    <location>
        <begin position="116"/>
        <end position="214"/>
    </location>
</feature>
<dbReference type="EMBL" id="CP011388">
    <property type="protein sequence ID" value="ANE47636.1"/>
    <property type="molecule type" value="Genomic_DNA"/>
</dbReference>
<dbReference type="InterPro" id="IPR002477">
    <property type="entry name" value="Peptidoglycan-bd-like"/>
</dbReference>
<evidence type="ECO:0000259" key="2">
    <source>
        <dbReference type="Pfam" id="PF01471"/>
    </source>
</evidence>
<dbReference type="InterPro" id="IPR042047">
    <property type="entry name" value="SleB_dom1"/>
</dbReference>
<keyword evidence="5" id="KW-1185">Reference proteome</keyword>
<evidence type="ECO:0000256" key="1">
    <source>
        <dbReference type="SAM" id="SignalP"/>
    </source>
</evidence>
<dbReference type="GO" id="GO:0016787">
    <property type="term" value="F:hydrolase activity"/>
    <property type="evidence" value="ECO:0007669"/>
    <property type="project" value="InterPro"/>
</dbReference>
<dbReference type="STRING" id="1178515.SY83_16600"/>
<evidence type="ECO:0000313" key="5">
    <source>
        <dbReference type="Proteomes" id="UP000076927"/>
    </source>
</evidence>
<accession>A0A172TKY3</accession>
<protein>
    <submittedName>
        <fullName evidence="4">Spore cortex-lytic protein</fullName>
    </submittedName>
</protein>
<sequence length="215" mass="23852">MRRQIWVMMIAMLGFTSIPLTTTVEAAAPATLTYGSTANDVPDLQYRLKSLGIFKERVTGYYGTVTTKAVETFQAKSGLRVDGIAGPGTWSVLKKKSVNKYEMDQLAKIIHSEARGEPHKGQVAVGAVVMNRLASPLFPKSVSGVIFQPWAFTAVHDGQYKLIPDNDAYLAAMDAVRGWDPTYNALYYFNPETATSKWIWSRKQTVKIGRHIFAV</sequence>
<dbReference type="Gene3D" id="1.10.10.2520">
    <property type="entry name" value="Cell wall hydrolase SleB, domain 1"/>
    <property type="match status" value="1"/>
</dbReference>
<dbReference type="Pfam" id="PF01471">
    <property type="entry name" value="PG_binding_1"/>
    <property type="match status" value="1"/>
</dbReference>
<dbReference type="InterPro" id="IPR036366">
    <property type="entry name" value="PGBDSf"/>
</dbReference>
<feature type="domain" description="Peptidoglycan binding-like" evidence="2">
    <location>
        <begin position="38"/>
        <end position="93"/>
    </location>
</feature>
<dbReference type="Proteomes" id="UP000076927">
    <property type="component" value="Chromosome"/>
</dbReference>
<evidence type="ECO:0000259" key="3">
    <source>
        <dbReference type="Pfam" id="PF07486"/>
    </source>
</evidence>
<reference evidence="4 5" key="1">
    <citation type="submission" date="2015-01" db="EMBL/GenBank/DDBJ databases">
        <title>Paenibacillus swuensis/DY6/whole genome sequencing.</title>
        <authorList>
            <person name="Kim M.K."/>
            <person name="Srinivasan S."/>
            <person name="Lee J.-J."/>
        </authorList>
    </citation>
    <scope>NUCLEOTIDE SEQUENCE [LARGE SCALE GENOMIC DNA]</scope>
    <source>
        <strain evidence="4 5">DY6</strain>
    </source>
</reference>
<dbReference type="SUPFAM" id="SSF47090">
    <property type="entry name" value="PGBD-like"/>
    <property type="match status" value="1"/>
</dbReference>
<proteinExistence type="predicted"/>
<dbReference type="KEGG" id="pswu:SY83_16600"/>
<organism evidence="4 5">
    <name type="scientific">Paenibacillus swuensis</name>
    <dbReference type="NCBI Taxonomy" id="1178515"/>
    <lineage>
        <taxon>Bacteria</taxon>
        <taxon>Bacillati</taxon>
        <taxon>Bacillota</taxon>
        <taxon>Bacilli</taxon>
        <taxon>Bacillales</taxon>
        <taxon>Paenibacillaceae</taxon>
        <taxon>Paenibacillus</taxon>
    </lineage>
</organism>
<dbReference type="Gene3D" id="6.20.240.60">
    <property type="match status" value="1"/>
</dbReference>
<dbReference type="OrthoDB" id="9785345at2"/>
<dbReference type="InterPro" id="IPR036365">
    <property type="entry name" value="PGBD-like_sf"/>
</dbReference>
<evidence type="ECO:0000313" key="4">
    <source>
        <dbReference type="EMBL" id="ANE47636.1"/>
    </source>
</evidence>
<dbReference type="AlphaFoldDB" id="A0A172TKY3"/>
<dbReference type="RefSeq" id="WP_068608528.1">
    <property type="nucleotide sequence ID" value="NZ_CP011388.1"/>
</dbReference>
<dbReference type="Pfam" id="PF07486">
    <property type="entry name" value="Hydrolase_2"/>
    <property type="match status" value="1"/>
</dbReference>
<dbReference type="PATRIC" id="fig|1178515.4.peg.3339"/>
<gene>
    <name evidence="4" type="ORF">SY83_16600</name>
</gene>
<dbReference type="InterPro" id="IPR011105">
    <property type="entry name" value="Cell_wall_hydrolase_SleB"/>
</dbReference>
<keyword evidence="1" id="KW-0732">Signal</keyword>
<feature type="chain" id="PRO_5008000874" evidence="1">
    <location>
        <begin position="27"/>
        <end position="215"/>
    </location>
</feature>
<dbReference type="Gene3D" id="1.10.101.10">
    <property type="entry name" value="PGBD-like superfamily/PGBD"/>
    <property type="match status" value="1"/>
</dbReference>
<feature type="signal peptide" evidence="1">
    <location>
        <begin position="1"/>
        <end position="26"/>
    </location>
</feature>
<name>A0A172TKY3_9BACL</name>